<dbReference type="OrthoDB" id="9808136at2"/>
<feature type="transmembrane region" description="Helical" evidence="9">
    <location>
        <begin position="32"/>
        <end position="50"/>
    </location>
</feature>
<evidence type="ECO:0000256" key="5">
    <source>
        <dbReference type="ARBA" id="ARBA00022692"/>
    </source>
</evidence>
<evidence type="ECO:0000256" key="2">
    <source>
        <dbReference type="ARBA" id="ARBA00022448"/>
    </source>
</evidence>
<keyword evidence="6 9" id="KW-1133">Transmembrane helix</keyword>
<dbReference type="GO" id="GO:0005886">
    <property type="term" value="C:plasma membrane"/>
    <property type="evidence" value="ECO:0007669"/>
    <property type="project" value="UniProtKB-SubCell"/>
</dbReference>
<dbReference type="PANTHER" id="PTHR32196:SF71">
    <property type="entry name" value="AUTOINDUCER 2 IMPORT SYSTEM PERMEASE PROTEIN LSRD"/>
    <property type="match status" value="1"/>
</dbReference>
<evidence type="ECO:0000313" key="12">
    <source>
        <dbReference type="Proteomes" id="UP000292686"/>
    </source>
</evidence>
<gene>
    <name evidence="10" type="ORF">BJ972_002629</name>
    <name evidence="11" type="ORF">ESP50_00615</name>
</gene>
<evidence type="ECO:0000256" key="1">
    <source>
        <dbReference type="ARBA" id="ARBA00004651"/>
    </source>
</evidence>
<evidence type="ECO:0000256" key="7">
    <source>
        <dbReference type="ARBA" id="ARBA00023136"/>
    </source>
</evidence>
<reference evidence="10 13" key="2">
    <citation type="submission" date="2020-07" db="EMBL/GenBank/DDBJ databases">
        <title>Sequencing the genomes of 1000 actinobacteria strains.</title>
        <authorList>
            <person name="Klenk H.-P."/>
        </authorList>
    </citation>
    <scope>NUCLEOTIDE SEQUENCE [LARGE SCALE GENOMIC DNA]</scope>
    <source>
        <strain evidence="10 13">DSM 23870</strain>
    </source>
</reference>
<evidence type="ECO:0000256" key="8">
    <source>
        <dbReference type="ARBA" id="ARBA00039381"/>
    </source>
</evidence>
<feature type="transmembrane region" description="Helical" evidence="9">
    <location>
        <begin position="262"/>
        <end position="282"/>
    </location>
</feature>
<keyword evidence="4" id="KW-0997">Cell inner membrane</keyword>
<keyword evidence="7 9" id="KW-0472">Membrane</keyword>
<evidence type="ECO:0000256" key="3">
    <source>
        <dbReference type="ARBA" id="ARBA00022475"/>
    </source>
</evidence>
<comment type="subcellular location">
    <subcellularLocation>
        <location evidence="1">Cell membrane</location>
        <topology evidence="1">Multi-pass membrane protein</topology>
    </subcellularLocation>
</comment>
<dbReference type="Pfam" id="PF02653">
    <property type="entry name" value="BPD_transp_2"/>
    <property type="match status" value="1"/>
</dbReference>
<dbReference type="AlphaFoldDB" id="A0A4Q2MB94"/>
<organism evidence="11 12">
    <name type="scientific">Agromyces atrinae</name>
    <dbReference type="NCBI Taxonomy" id="592376"/>
    <lineage>
        <taxon>Bacteria</taxon>
        <taxon>Bacillati</taxon>
        <taxon>Actinomycetota</taxon>
        <taxon>Actinomycetes</taxon>
        <taxon>Micrococcales</taxon>
        <taxon>Microbacteriaceae</taxon>
        <taxon>Agromyces</taxon>
    </lineage>
</organism>
<dbReference type="EMBL" id="JACCBI010000001">
    <property type="protein sequence ID" value="NYD68110.1"/>
    <property type="molecule type" value="Genomic_DNA"/>
</dbReference>
<reference evidence="11 12" key="1">
    <citation type="submission" date="2019-01" db="EMBL/GenBank/DDBJ databases">
        <title>Agromyces.</title>
        <authorList>
            <person name="Li J."/>
        </authorList>
    </citation>
    <scope>NUCLEOTIDE SEQUENCE [LARGE SCALE GENOMIC DNA]</scope>
    <source>
        <strain evidence="11 12">DSM 23870</strain>
    </source>
</reference>
<feature type="transmembrane region" description="Helical" evidence="9">
    <location>
        <begin position="56"/>
        <end position="75"/>
    </location>
</feature>
<proteinExistence type="predicted"/>
<comment type="caution">
    <text evidence="11">The sequence shown here is derived from an EMBL/GenBank/DDBJ whole genome shotgun (WGS) entry which is preliminary data.</text>
</comment>
<dbReference type="RefSeq" id="WP_129172008.1">
    <property type="nucleotide sequence ID" value="NZ_JACCBI010000001.1"/>
</dbReference>
<dbReference type="GO" id="GO:0022857">
    <property type="term" value="F:transmembrane transporter activity"/>
    <property type="evidence" value="ECO:0007669"/>
    <property type="project" value="InterPro"/>
</dbReference>
<keyword evidence="5 9" id="KW-0812">Transmembrane</keyword>
<keyword evidence="2" id="KW-0813">Transport</keyword>
<accession>A0A4Q2MB94</accession>
<evidence type="ECO:0000256" key="4">
    <source>
        <dbReference type="ARBA" id="ARBA00022519"/>
    </source>
</evidence>
<dbReference type="CDD" id="cd06579">
    <property type="entry name" value="TM_PBP1_transp_AraH_like"/>
    <property type="match status" value="1"/>
</dbReference>
<sequence>MTLTQETVSAPPAPTPPNAAVEFWRRSLSGSWVGITVATLALFAVSPIIAPGSLDAAPLLSMLPFAAVLAIVAAGQTLVVQQRGLDLSVPGMIALAAVLVTALPQSYGWPLWAAVIAGIVAPGAVGLVNGLLVARLGVMPLVATLGMNAVLLGTVFFIADGTPSGAADALNRFALARTIGIPNTLLIAIVVVVIAGIVTQRSIVGRRLTGVGVSERAAAAIGVRVTQYKVFAYGFAGLCYGAGGVLLAGYTKTPPLFLGDSYLLPTVAAVVLGGTALTGGLASVVSTGIAALFLTQLGQLLRSVGWQDALQLIAQSVVLIGVVLLREFIPVIARRRAARRAAREADQAVSR</sequence>
<evidence type="ECO:0000256" key="9">
    <source>
        <dbReference type="SAM" id="Phobius"/>
    </source>
</evidence>
<dbReference type="Proteomes" id="UP000581087">
    <property type="component" value="Unassembled WGS sequence"/>
</dbReference>
<feature type="transmembrane region" description="Helical" evidence="9">
    <location>
        <begin position="141"/>
        <end position="159"/>
    </location>
</feature>
<evidence type="ECO:0000313" key="10">
    <source>
        <dbReference type="EMBL" id="NYD68110.1"/>
    </source>
</evidence>
<dbReference type="InterPro" id="IPR001851">
    <property type="entry name" value="ABC_transp_permease"/>
</dbReference>
<feature type="transmembrane region" description="Helical" evidence="9">
    <location>
        <begin position="87"/>
        <end position="105"/>
    </location>
</feature>
<protein>
    <recommendedName>
        <fullName evidence="8">Autoinducer 2 import system permease protein LsrD</fullName>
    </recommendedName>
</protein>
<evidence type="ECO:0000313" key="11">
    <source>
        <dbReference type="EMBL" id="RXZ87743.1"/>
    </source>
</evidence>
<keyword evidence="12" id="KW-1185">Reference proteome</keyword>
<dbReference type="Proteomes" id="UP000292686">
    <property type="component" value="Unassembled WGS sequence"/>
</dbReference>
<dbReference type="EMBL" id="SDPM01000001">
    <property type="protein sequence ID" value="RXZ87743.1"/>
    <property type="molecule type" value="Genomic_DNA"/>
</dbReference>
<name>A0A4Q2MB94_9MICO</name>
<keyword evidence="3" id="KW-1003">Cell membrane</keyword>
<feature type="transmembrane region" description="Helical" evidence="9">
    <location>
        <begin position="111"/>
        <end position="134"/>
    </location>
</feature>
<feature type="transmembrane region" description="Helical" evidence="9">
    <location>
        <begin position="230"/>
        <end position="250"/>
    </location>
</feature>
<dbReference type="PANTHER" id="PTHR32196">
    <property type="entry name" value="ABC TRANSPORTER PERMEASE PROTEIN YPHD-RELATED-RELATED"/>
    <property type="match status" value="1"/>
</dbReference>
<evidence type="ECO:0000313" key="13">
    <source>
        <dbReference type="Proteomes" id="UP000581087"/>
    </source>
</evidence>
<evidence type="ECO:0000256" key="6">
    <source>
        <dbReference type="ARBA" id="ARBA00022989"/>
    </source>
</evidence>
<feature type="transmembrane region" description="Helical" evidence="9">
    <location>
        <begin position="179"/>
        <end position="198"/>
    </location>
</feature>